<dbReference type="GO" id="GO:0030145">
    <property type="term" value="F:manganese ion binding"/>
    <property type="evidence" value="ECO:0007669"/>
    <property type="project" value="UniProtKB-UniRule"/>
</dbReference>
<dbReference type="KEGG" id="harc:HARCEL1_09125"/>
<dbReference type="UniPathway" id="UPA01057">
    <property type="reaction ID" value="UER00164"/>
</dbReference>
<feature type="domain" description="Thiamine pyrophosphate enzyme TPP-binding" evidence="7">
    <location>
        <begin position="447"/>
        <end position="559"/>
    </location>
</feature>
<dbReference type="UniPathway" id="UPA00079"/>
<keyword evidence="3 6" id="KW-0460">Magnesium</keyword>
<dbReference type="HAMAP" id="MF_01659">
    <property type="entry name" value="MenD"/>
    <property type="match status" value="1"/>
</dbReference>
<dbReference type="PANTHER" id="PTHR42916">
    <property type="entry name" value="2-SUCCINYL-5-ENOLPYRUVYL-6-HYDROXY-3-CYCLOHEXENE-1-CARBOXYLATE SYNTHASE"/>
    <property type="match status" value="1"/>
</dbReference>
<comment type="function">
    <text evidence="6">Catalyzes the thiamine diphosphate-dependent decarboxylation of 2-oxoglutarate and the subsequent addition of the resulting succinic semialdehyde-thiamine pyrophosphate anion to isochorismate to yield 2-succinyl-5-enolpyruvyl-6-hydroxy-3-cyclohexene-1-carboxylate (SEPHCHC).</text>
</comment>
<dbReference type="RefSeq" id="WP_108382654.1">
    <property type="nucleotide sequence ID" value="NZ_CP028858.1"/>
</dbReference>
<name>A0A2R4X241_9EURY</name>
<dbReference type="Gene3D" id="3.40.50.1220">
    <property type="entry name" value="TPP-binding domain"/>
    <property type="match status" value="1"/>
</dbReference>
<dbReference type="CDD" id="cd02009">
    <property type="entry name" value="TPP_SHCHC_synthase"/>
    <property type="match status" value="1"/>
</dbReference>
<dbReference type="Proteomes" id="UP000244727">
    <property type="component" value="Chromosome"/>
</dbReference>
<gene>
    <name evidence="6" type="primary">menD</name>
    <name evidence="9" type="ORF">HARCEL1_09125</name>
</gene>
<evidence type="ECO:0000256" key="3">
    <source>
        <dbReference type="ARBA" id="ARBA00022842"/>
    </source>
</evidence>
<dbReference type="SUPFAM" id="SSF52518">
    <property type="entry name" value="Thiamin diphosphate-binding fold (THDP-binding)"/>
    <property type="match status" value="2"/>
</dbReference>
<evidence type="ECO:0000256" key="5">
    <source>
        <dbReference type="ARBA" id="ARBA00023211"/>
    </source>
</evidence>
<proteinExistence type="inferred from homology"/>
<dbReference type="AlphaFoldDB" id="A0A2R4X241"/>
<dbReference type="GO" id="GO:0009234">
    <property type="term" value="P:menaquinone biosynthetic process"/>
    <property type="evidence" value="ECO:0007669"/>
    <property type="project" value="UniProtKB-UniRule"/>
</dbReference>
<comment type="pathway">
    <text evidence="6">Quinol/quinone metabolism; 1,4-dihydroxy-2-naphthoate biosynthesis; 1,4-dihydroxy-2-naphthoate from chorismate: step 2/7.</text>
</comment>
<evidence type="ECO:0000259" key="8">
    <source>
        <dbReference type="Pfam" id="PF02776"/>
    </source>
</evidence>
<dbReference type="GeneID" id="36512666"/>
<comment type="pathway">
    <text evidence="6">Quinol/quinone metabolism; menaquinone biosynthesis.</text>
</comment>
<organism evidence="9 10">
    <name type="scientific">Halococcoides cellulosivorans</name>
    <dbReference type="NCBI Taxonomy" id="1679096"/>
    <lineage>
        <taxon>Archaea</taxon>
        <taxon>Methanobacteriati</taxon>
        <taxon>Methanobacteriota</taxon>
        <taxon>Stenosarchaea group</taxon>
        <taxon>Halobacteria</taxon>
        <taxon>Halobacteriales</taxon>
        <taxon>Haloarculaceae</taxon>
        <taxon>Halococcoides</taxon>
    </lineage>
</organism>
<keyword evidence="6" id="KW-0474">Menaquinone biosynthesis</keyword>
<evidence type="ECO:0000256" key="6">
    <source>
        <dbReference type="HAMAP-Rule" id="MF_01659"/>
    </source>
</evidence>
<sequence>MTAPNRTALWAATTVEECVAAGIERAVIAPGSRSTPLVCALADHDGIDTVVHPDERSAAFLALGQGRATGDPTAVVTTSGTAVANCHPAVMEADEGRVPLVVLTADRPPELLDSGANQTTEQAGVFAGAPRFDRTLPEPAPESRRLRSLRVTVARAIDAARGPPAGPVHLNVPFSKPLEPTPDGSVPDNLAERAPIGAAGRDGPMVRVERGVSVPRRATVDRVASALADADRPALIVGPRGPPVPDRDPLVRLADRAGAPIFADPLSGHRFGNSEAIGAYDGLYATLDAPAPDVVVRFGLSPTSKPLRERLAAADPRQFLVDPAREYREATFHAGHVVGADPTVLVDRVADRLEPSPDGDRRPADPWVESVRRAADDYWATIGAACHDAWTKGAVVRAIAASVPDGTTLFAGNSMPVRDLDRFGAPADRTLTVHGNRGVSGIDGLTSTALGIADAEGPVVTIVGDQSALHDIGGLIAADRIDGPATIVVLNDDGGGIFEELPIADFEAFEEYFRAPHGRTFGDAAAMYDLDYRSVDDRVAVERALTDTVAVGGVSIVECDLRGADSHDWRADVTEQVARAVDWEFPDER</sequence>
<evidence type="ECO:0000256" key="2">
    <source>
        <dbReference type="ARBA" id="ARBA00022723"/>
    </source>
</evidence>
<feature type="domain" description="Thiamine pyrophosphate enzyme N-terminal TPP-binding" evidence="8">
    <location>
        <begin position="14"/>
        <end position="119"/>
    </location>
</feature>
<dbReference type="InterPro" id="IPR029035">
    <property type="entry name" value="DHS-like_NAD/FAD-binding_dom"/>
</dbReference>
<evidence type="ECO:0000259" key="7">
    <source>
        <dbReference type="Pfam" id="PF02775"/>
    </source>
</evidence>
<dbReference type="NCBIfam" id="TIGR00173">
    <property type="entry name" value="menD"/>
    <property type="match status" value="1"/>
</dbReference>
<comment type="catalytic activity">
    <reaction evidence="6">
        <text>isochorismate + 2-oxoglutarate + H(+) = 5-enolpyruvoyl-6-hydroxy-2-succinyl-cyclohex-3-ene-1-carboxylate + CO2</text>
        <dbReference type="Rhea" id="RHEA:25593"/>
        <dbReference type="ChEBI" id="CHEBI:15378"/>
        <dbReference type="ChEBI" id="CHEBI:16526"/>
        <dbReference type="ChEBI" id="CHEBI:16810"/>
        <dbReference type="ChEBI" id="CHEBI:29780"/>
        <dbReference type="ChEBI" id="CHEBI:58818"/>
        <dbReference type="EC" id="2.2.1.9"/>
    </reaction>
</comment>
<dbReference type="Pfam" id="PF02775">
    <property type="entry name" value="TPP_enzyme_C"/>
    <property type="match status" value="1"/>
</dbReference>
<dbReference type="EC" id="2.2.1.9" evidence="6"/>
<keyword evidence="10" id="KW-1185">Reference proteome</keyword>
<dbReference type="InterPro" id="IPR029061">
    <property type="entry name" value="THDP-binding"/>
</dbReference>
<dbReference type="InterPro" id="IPR012001">
    <property type="entry name" value="Thiamin_PyroP_enz_TPP-bd_dom"/>
</dbReference>
<dbReference type="EMBL" id="CP028858">
    <property type="protein sequence ID" value="AWB27862.1"/>
    <property type="molecule type" value="Genomic_DNA"/>
</dbReference>
<keyword evidence="4 6" id="KW-0786">Thiamine pyrophosphate</keyword>
<keyword evidence="2 6" id="KW-0479">Metal-binding</keyword>
<comment type="similarity">
    <text evidence="6">Belongs to the TPP enzyme family. MenD subfamily.</text>
</comment>
<dbReference type="Gene3D" id="3.40.50.970">
    <property type="match status" value="2"/>
</dbReference>
<dbReference type="GO" id="GO:0030976">
    <property type="term" value="F:thiamine pyrophosphate binding"/>
    <property type="evidence" value="ECO:0007669"/>
    <property type="project" value="UniProtKB-UniRule"/>
</dbReference>
<dbReference type="GO" id="GO:0044272">
    <property type="term" value="P:sulfur compound biosynthetic process"/>
    <property type="evidence" value="ECO:0007669"/>
    <property type="project" value="UniProtKB-ARBA"/>
</dbReference>
<reference evidence="9 10" key="1">
    <citation type="submission" date="2018-04" db="EMBL/GenBank/DDBJ databases">
        <title>Halococcoides cellulosivorans gen. nov., sp. nov., an extremely halophilic cellulose-utilizing haloarchaeon from hypersaline lakes.</title>
        <authorList>
            <person name="Sorokin D.Y."/>
            <person name="Toshchakov S.V."/>
            <person name="Samarov N.I."/>
            <person name="Korzhenkov A."/>
            <person name="Kublanov I.V."/>
        </authorList>
    </citation>
    <scope>NUCLEOTIDE SEQUENCE [LARGE SCALE GENOMIC DNA]</scope>
    <source>
        <strain evidence="9 10">HArcel1</strain>
    </source>
</reference>
<dbReference type="Pfam" id="PF02776">
    <property type="entry name" value="TPP_enzyme_N"/>
    <property type="match status" value="1"/>
</dbReference>
<dbReference type="GO" id="GO:0070204">
    <property type="term" value="F:2-succinyl-5-enolpyruvyl-6-hydroxy-3-cyclohexene-1-carboxylic-acid synthase activity"/>
    <property type="evidence" value="ECO:0007669"/>
    <property type="project" value="UniProtKB-UniRule"/>
</dbReference>
<comment type="cofactor">
    <cofactor evidence="6">
        <name>thiamine diphosphate</name>
        <dbReference type="ChEBI" id="CHEBI:58937"/>
    </cofactor>
    <text evidence="6">Binds 1 thiamine pyrophosphate per subunit.</text>
</comment>
<dbReference type="GO" id="GO:0000287">
    <property type="term" value="F:magnesium ion binding"/>
    <property type="evidence" value="ECO:0007669"/>
    <property type="project" value="UniProtKB-UniRule"/>
</dbReference>
<dbReference type="CDD" id="cd07037">
    <property type="entry name" value="TPP_PYR_MenD"/>
    <property type="match status" value="1"/>
</dbReference>
<dbReference type="InterPro" id="IPR011766">
    <property type="entry name" value="TPP_enzyme_TPP-bd"/>
</dbReference>
<evidence type="ECO:0000313" key="10">
    <source>
        <dbReference type="Proteomes" id="UP000244727"/>
    </source>
</evidence>
<keyword evidence="5 6" id="KW-0464">Manganese</keyword>
<comment type="cofactor">
    <cofactor evidence="6">
        <name>Mg(2+)</name>
        <dbReference type="ChEBI" id="CHEBI:18420"/>
    </cofactor>
    <cofactor evidence="6">
        <name>Mn(2+)</name>
        <dbReference type="ChEBI" id="CHEBI:29035"/>
    </cofactor>
</comment>
<accession>A0A2R4X241</accession>
<dbReference type="SUPFAM" id="SSF52467">
    <property type="entry name" value="DHS-like NAD/FAD-binding domain"/>
    <property type="match status" value="1"/>
</dbReference>
<evidence type="ECO:0000256" key="1">
    <source>
        <dbReference type="ARBA" id="ARBA00022679"/>
    </source>
</evidence>
<dbReference type="InterPro" id="IPR004433">
    <property type="entry name" value="MenaQ_synth_MenD"/>
</dbReference>
<dbReference type="PANTHER" id="PTHR42916:SF1">
    <property type="entry name" value="PROTEIN PHYLLO, CHLOROPLASTIC"/>
    <property type="match status" value="1"/>
</dbReference>
<keyword evidence="1 6" id="KW-0808">Transferase</keyword>
<dbReference type="GO" id="GO:0006082">
    <property type="term" value="P:organic acid metabolic process"/>
    <property type="evidence" value="ECO:0007669"/>
    <property type="project" value="UniProtKB-ARBA"/>
</dbReference>
<protein>
    <recommendedName>
        <fullName evidence="6">2-succinyl-5-enolpyruvyl-6-hydroxy-3-cyclohexene-1-carboxylate synthase</fullName>
        <shortName evidence="6">SEPHCHC synthase</shortName>
        <ecNumber evidence="6">2.2.1.9</ecNumber>
    </recommendedName>
    <alternativeName>
        <fullName evidence="6">Menaquinone biosynthesis protein MenD</fullName>
    </alternativeName>
</protein>
<evidence type="ECO:0000313" key="9">
    <source>
        <dbReference type="EMBL" id="AWB27862.1"/>
    </source>
</evidence>
<dbReference type="PIRSF" id="PIRSF004983">
    <property type="entry name" value="MenD"/>
    <property type="match status" value="1"/>
</dbReference>
<comment type="subunit">
    <text evidence="6">Homodimer.</text>
</comment>
<evidence type="ECO:0000256" key="4">
    <source>
        <dbReference type="ARBA" id="ARBA00023052"/>
    </source>
</evidence>